<reference evidence="4" key="1">
    <citation type="submission" date="2020-09" db="EMBL/GenBank/DDBJ databases">
        <title>A novel bacterium of genus Mangrovicoccus, isolated from South China Sea.</title>
        <authorList>
            <person name="Huang H."/>
            <person name="Mo K."/>
            <person name="Hu Y."/>
        </authorList>
    </citation>
    <scope>NUCLEOTIDE SEQUENCE</scope>
    <source>
        <strain evidence="4">HB182678</strain>
    </source>
</reference>
<proteinExistence type="predicted"/>
<evidence type="ECO:0000259" key="3">
    <source>
        <dbReference type="PROSITE" id="PS50110"/>
    </source>
</evidence>
<protein>
    <submittedName>
        <fullName evidence="4">Response regulator</fullName>
    </submittedName>
</protein>
<dbReference type="InterPro" id="IPR001789">
    <property type="entry name" value="Sig_transdc_resp-reg_receiver"/>
</dbReference>
<keyword evidence="5" id="KW-1185">Reference proteome</keyword>
<dbReference type="PANTHER" id="PTHR44591">
    <property type="entry name" value="STRESS RESPONSE REGULATOR PROTEIN 1"/>
    <property type="match status" value="1"/>
</dbReference>
<dbReference type="CDD" id="cd00156">
    <property type="entry name" value="REC"/>
    <property type="match status" value="1"/>
</dbReference>
<dbReference type="Proteomes" id="UP000609121">
    <property type="component" value="Unassembled WGS sequence"/>
</dbReference>
<keyword evidence="1 2" id="KW-0597">Phosphoprotein</keyword>
<dbReference type="InterPro" id="IPR011006">
    <property type="entry name" value="CheY-like_superfamily"/>
</dbReference>
<sequence>MTDPVDTYLIRRQPTASRPLLGLTILLVEDSRFASEAVRLMCLRSGARIRRADCLASAHKHLCTYRPSVAIVDLGLPDGHGEDLIRELRGGPRPVQAVLATSGDPDGAERAFAAGAQGFLEKPVRSLGDFQQTVLHVLPPEARPLGLRAVTEDTVDPDMLAFRDDLAHVAELLTVAESEQPIDYIAQFVSGVARSAQDGPLCAAAEAILRAQARGAANPVALSRLRNIVQSRLERQIAI</sequence>
<name>A0A8J6ZAC4_9RHOB</name>
<feature type="modified residue" description="4-aspartylphosphate" evidence="2">
    <location>
        <position position="73"/>
    </location>
</feature>
<dbReference type="GO" id="GO:0000160">
    <property type="term" value="P:phosphorelay signal transduction system"/>
    <property type="evidence" value="ECO:0007669"/>
    <property type="project" value="InterPro"/>
</dbReference>
<comment type="caution">
    <text evidence="4">The sequence shown here is derived from an EMBL/GenBank/DDBJ whole genome shotgun (WGS) entry which is preliminary data.</text>
</comment>
<evidence type="ECO:0000313" key="5">
    <source>
        <dbReference type="Proteomes" id="UP000609121"/>
    </source>
</evidence>
<dbReference type="SUPFAM" id="SSF52172">
    <property type="entry name" value="CheY-like"/>
    <property type="match status" value="1"/>
</dbReference>
<evidence type="ECO:0000256" key="2">
    <source>
        <dbReference type="PROSITE-ProRule" id="PRU00169"/>
    </source>
</evidence>
<evidence type="ECO:0000256" key="1">
    <source>
        <dbReference type="ARBA" id="ARBA00022553"/>
    </source>
</evidence>
<feature type="domain" description="Response regulatory" evidence="3">
    <location>
        <begin position="24"/>
        <end position="137"/>
    </location>
</feature>
<dbReference type="PANTHER" id="PTHR44591:SF3">
    <property type="entry name" value="RESPONSE REGULATORY DOMAIN-CONTAINING PROTEIN"/>
    <property type="match status" value="1"/>
</dbReference>
<dbReference type="Pfam" id="PF00072">
    <property type="entry name" value="Response_reg"/>
    <property type="match status" value="1"/>
</dbReference>
<evidence type="ECO:0000313" key="4">
    <source>
        <dbReference type="EMBL" id="MBE3639320.1"/>
    </source>
</evidence>
<dbReference type="EMBL" id="JACVXA010000044">
    <property type="protein sequence ID" value="MBE3639320.1"/>
    <property type="molecule type" value="Genomic_DNA"/>
</dbReference>
<dbReference type="PROSITE" id="PS50110">
    <property type="entry name" value="RESPONSE_REGULATORY"/>
    <property type="match status" value="1"/>
</dbReference>
<accession>A0A8J6ZAC4</accession>
<dbReference type="RefSeq" id="WP_193183868.1">
    <property type="nucleotide sequence ID" value="NZ_JACVXA010000044.1"/>
</dbReference>
<gene>
    <name evidence="4" type="ORF">ICN82_14060</name>
</gene>
<dbReference type="InterPro" id="IPR050595">
    <property type="entry name" value="Bact_response_regulator"/>
</dbReference>
<dbReference type="AlphaFoldDB" id="A0A8J6ZAC4"/>
<dbReference type="SMART" id="SM00448">
    <property type="entry name" value="REC"/>
    <property type="match status" value="1"/>
</dbReference>
<dbReference type="Gene3D" id="3.40.50.2300">
    <property type="match status" value="1"/>
</dbReference>
<organism evidence="4 5">
    <name type="scientific">Mangrovicoccus algicola</name>
    <dbReference type="NCBI Taxonomy" id="2771008"/>
    <lineage>
        <taxon>Bacteria</taxon>
        <taxon>Pseudomonadati</taxon>
        <taxon>Pseudomonadota</taxon>
        <taxon>Alphaproteobacteria</taxon>
        <taxon>Rhodobacterales</taxon>
        <taxon>Paracoccaceae</taxon>
        <taxon>Mangrovicoccus</taxon>
    </lineage>
</organism>